<feature type="domain" description="Primosomal protein N' 3' DNA-binding" evidence="5">
    <location>
        <begin position="42"/>
        <end position="141"/>
    </location>
</feature>
<dbReference type="eggNOG" id="COG1198">
    <property type="taxonomic scope" value="Bacteria"/>
</dbReference>
<evidence type="ECO:0000259" key="5">
    <source>
        <dbReference type="Pfam" id="PF17764"/>
    </source>
</evidence>
<name>H5XAQ3_9PSEU</name>
<proteinExistence type="predicted"/>
<dbReference type="InterPro" id="IPR042115">
    <property type="entry name" value="PriA_3primeBD_sf"/>
</dbReference>
<evidence type="ECO:0000256" key="1">
    <source>
        <dbReference type="ARBA" id="ARBA00022741"/>
    </source>
</evidence>
<protein>
    <recommendedName>
        <fullName evidence="5">Primosomal protein N' 3' DNA-binding domain-containing protein</fullName>
    </recommendedName>
</protein>
<gene>
    <name evidence="6" type="ORF">SacmaDRAFT_3333</name>
</gene>
<feature type="region of interest" description="Disordered" evidence="4">
    <location>
        <begin position="1"/>
        <end position="34"/>
    </location>
</feature>
<evidence type="ECO:0000256" key="2">
    <source>
        <dbReference type="ARBA" id="ARBA00022840"/>
    </source>
</evidence>
<dbReference type="GO" id="GO:0006270">
    <property type="term" value="P:DNA replication initiation"/>
    <property type="evidence" value="ECO:0007669"/>
    <property type="project" value="TreeGrafter"/>
</dbReference>
<dbReference type="STRING" id="882083.SacmaDRAFT_3333"/>
<reference evidence="6 7" key="1">
    <citation type="journal article" date="2012" name="Stand. Genomic Sci.">
        <title>Genome sequence of the ocean sediment bacterium Saccharomonospora marina type strain (XMU15(T)).</title>
        <authorList>
            <person name="Klenk H.P."/>
            <person name="Lu M."/>
            <person name="Lucas S."/>
            <person name="Lapidus A."/>
            <person name="Copeland A."/>
            <person name="Pitluck S."/>
            <person name="Goodwin L.A."/>
            <person name="Han C."/>
            <person name="Tapia R."/>
            <person name="Brambilla E.M."/>
            <person name="Potter G."/>
            <person name="Land M."/>
            <person name="Ivanova N."/>
            <person name="Rohde M."/>
            <person name="Goker M."/>
            <person name="Detter J.C."/>
            <person name="Li W.J."/>
            <person name="Kyrpides N.C."/>
            <person name="Woyke T."/>
        </authorList>
    </citation>
    <scope>NUCLEOTIDE SEQUENCE [LARGE SCALE GENOMIC DNA]</scope>
    <source>
        <strain evidence="6 7">XMU15</strain>
    </source>
</reference>
<feature type="non-terminal residue" evidence="6">
    <location>
        <position position="161"/>
    </location>
</feature>
<dbReference type="Gene3D" id="3.40.1440.60">
    <property type="entry name" value="PriA, 3(prime) DNA-binding domain"/>
    <property type="match status" value="1"/>
</dbReference>
<keyword evidence="7" id="KW-1185">Reference proteome</keyword>
<dbReference type="GO" id="GO:0003677">
    <property type="term" value="F:DNA binding"/>
    <property type="evidence" value="ECO:0007669"/>
    <property type="project" value="UniProtKB-KW"/>
</dbReference>
<dbReference type="GO" id="GO:0006302">
    <property type="term" value="P:double-strand break repair"/>
    <property type="evidence" value="ECO:0007669"/>
    <property type="project" value="TreeGrafter"/>
</dbReference>
<accession>H5XAQ3</accession>
<dbReference type="EMBL" id="CM001439">
    <property type="protein sequence ID" value="EHR51558.1"/>
    <property type="molecule type" value="Genomic_DNA"/>
</dbReference>
<evidence type="ECO:0000313" key="6">
    <source>
        <dbReference type="EMBL" id="EHR51558.1"/>
    </source>
</evidence>
<dbReference type="AlphaFoldDB" id="H5XAQ3"/>
<dbReference type="HOGENOM" id="CLU_139479_0_0_11"/>
<keyword evidence="1" id="KW-0547">Nucleotide-binding</keyword>
<dbReference type="GO" id="GO:0005524">
    <property type="term" value="F:ATP binding"/>
    <property type="evidence" value="ECO:0007669"/>
    <property type="project" value="UniProtKB-KW"/>
</dbReference>
<organism evidence="6 7">
    <name type="scientific">Saccharomonospora marina XMU15</name>
    <dbReference type="NCBI Taxonomy" id="882083"/>
    <lineage>
        <taxon>Bacteria</taxon>
        <taxon>Bacillati</taxon>
        <taxon>Actinomycetota</taxon>
        <taxon>Actinomycetes</taxon>
        <taxon>Pseudonocardiales</taxon>
        <taxon>Pseudonocardiaceae</taxon>
        <taxon>Saccharomonospora</taxon>
    </lineage>
</organism>
<dbReference type="Proteomes" id="UP000004926">
    <property type="component" value="Chromosome"/>
</dbReference>
<sequence length="161" mass="17540">MSGEETTPLWELPRRRPTGDRAGAASRRKGQRVPAESNPIARVVVDVPLAHLDRAFDYHVPSELADSAVPGCRVRVRFAGQLVDGFLLERAATTEHTGRLAFLERVVSSEVVLPPRLARLCRAVAQRYGGTLADVLRLAVPPRHARTEAEPAAEPAARPAE</sequence>
<dbReference type="GO" id="GO:0006310">
    <property type="term" value="P:DNA recombination"/>
    <property type="evidence" value="ECO:0007669"/>
    <property type="project" value="TreeGrafter"/>
</dbReference>
<dbReference type="Pfam" id="PF17764">
    <property type="entry name" value="PriA_3primeBD"/>
    <property type="match status" value="1"/>
</dbReference>
<keyword evidence="3" id="KW-0238">DNA-binding</keyword>
<evidence type="ECO:0000256" key="3">
    <source>
        <dbReference type="ARBA" id="ARBA00023125"/>
    </source>
</evidence>
<evidence type="ECO:0000313" key="7">
    <source>
        <dbReference type="Proteomes" id="UP000004926"/>
    </source>
</evidence>
<dbReference type="InterPro" id="IPR041222">
    <property type="entry name" value="PriA_3primeBD"/>
</dbReference>
<keyword evidence="2" id="KW-0067">ATP-binding</keyword>
<dbReference type="GO" id="GO:0043138">
    <property type="term" value="F:3'-5' DNA helicase activity"/>
    <property type="evidence" value="ECO:0007669"/>
    <property type="project" value="TreeGrafter"/>
</dbReference>
<dbReference type="PANTHER" id="PTHR30580:SF0">
    <property type="entry name" value="PRIMOSOMAL PROTEIN N"/>
    <property type="match status" value="1"/>
</dbReference>
<dbReference type="PANTHER" id="PTHR30580">
    <property type="entry name" value="PRIMOSOMAL PROTEIN N"/>
    <property type="match status" value="1"/>
</dbReference>
<evidence type="ECO:0000256" key="4">
    <source>
        <dbReference type="SAM" id="MobiDB-lite"/>
    </source>
</evidence>